<dbReference type="Pfam" id="PF03087">
    <property type="entry name" value="BPS1"/>
    <property type="match status" value="1"/>
</dbReference>
<comment type="caution">
    <text evidence="1">The sequence shown here is derived from an EMBL/GenBank/DDBJ whole genome shotgun (WGS) entry which is preliminary data.</text>
</comment>
<dbReference type="GO" id="GO:0048364">
    <property type="term" value="P:root development"/>
    <property type="evidence" value="ECO:0007669"/>
    <property type="project" value="InterPro"/>
</dbReference>
<accession>A0AAV3P1P4</accession>
<dbReference type="AlphaFoldDB" id="A0AAV3P1P4"/>
<dbReference type="Proteomes" id="UP001454036">
    <property type="component" value="Unassembled WGS sequence"/>
</dbReference>
<evidence type="ECO:0000313" key="2">
    <source>
        <dbReference type="Proteomes" id="UP001454036"/>
    </source>
</evidence>
<keyword evidence="2" id="KW-1185">Reference proteome</keyword>
<proteinExistence type="predicted"/>
<dbReference type="PANTHER" id="PTHR31509">
    <property type="entry name" value="BPS1-LIKE PROTEIN"/>
    <property type="match status" value="1"/>
</dbReference>
<dbReference type="GO" id="GO:0048367">
    <property type="term" value="P:shoot system development"/>
    <property type="evidence" value="ECO:0007669"/>
    <property type="project" value="InterPro"/>
</dbReference>
<protein>
    <submittedName>
        <fullName evidence="1">Uncharacterized protein</fullName>
    </submittedName>
</protein>
<name>A0AAV3P1P4_LITER</name>
<dbReference type="InterPro" id="IPR004320">
    <property type="entry name" value="BPS1_pln"/>
</dbReference>
<evidence type="ECO:0000313" key="1">
    <source>
        <dbReference type="EMBL" id="GAA0144636.1"/>
    </source>
</evidence>
<reference evidence="1 2" key="1">
    <citation type="submission" date="2024-01" db="EMBL/GenBank/DDBJ databases">
        <title>The complete chloroplast genome sequence of Lithospermum erythrorhizon: insights into the phylogenetic relationship among Boraginaceae species and the maternal lineages of purple gromwells.</title>
        <authorList>
            <person name="Okada T."/>
            <person name="Watanabe K."/>
        </authorList>
    </citation>
    <scope>NUCLEOTIDE SEQUENCE [LARGE SCALE GENOMIC DNA]</scope>
</reference>
<sequence length="215" mass="24075">MGAFKCIIKGPFNGHSFCPSSINCIYVITYTLNILKLLNFVSSCLLNPSQDRVSLLHALQLTENSPSVAAKHLSNIKFEERKKSSGKGSKKGSCKESVIHEALVVMKSISFWVFGVLLSGLCSDVKPYIEMGKLVGRFDEPLFRVLDRKVEREILRKKENLVGALGTKNTEIAASELRSRLEVVEKLLDGLEKETSNMFREILDVRNNLLDNSVR</sequence>
<dbReference type="EMBL" id="BAABME010000671">
    <property type="protein sequence ID" value="GAA0144636.1"/>
    <property type="molecule type" value="Genomic_DNA"/>
</dbReference>
<gene>
    <name evidence="1" type="ORF">LIER_05030</name>
</gene>
<organism evidence="1 2">
    <name type="scientific">Lithospermum erythrorhizon</name>
    <name type="common">Purple gromwell</name>
    <name type="synonym">Lithospermum officinale var. erythrorhizon</name>
    <dbReference type="NCBI Taxonomy" id="34254"/>
    <lineage>
        <taxon>Eukaryota</taxon>
        <taxon>Viridiplantae</taxon>
        <taxon>Streptophyta</taxon>
        <taxon>Embryophyta</taxon>
        <taxon>Tracheophyta</taxon>
        <taxon>Spermatophyta</taxon>
        <taxon>Magnoliopsida</taxon>
        <taxon>eudicotyledons</taxon>
        <taxon>Gunneridae</taxon>
        <taxon>Pentapetalae</taxon>
        <taxon>asterids</taxon>
        <taxon>lamiids</taxon>
        <taxon>Boraginales</taxon>
        <taxon>Boraginaceae</taxon>
        <taxon>Boraginoideae</taxon>
        <taxon>Lithospermeae</taxon>
        <taxon>Lithospermum</taxon>
    </lineage>
</organism>